<dbReference type="CDD" id="cd03039">
    <property type="entry name" value="GST_N_Sigma_like"/>
    <property type="match status" value="1"/>
</dbReference>
<dbReference type="OrthoDB" id="414243at2759"/>
<dbReference type="SFLD" id="SFLDG01205">
    <property type="entry name" value="AMPS.1"/>
    <property type="match status" value="1"/>
</dbReference>
<comment type="catalytic activity">
    <reaction evidence="4">
        <text>RX + glutathione = an S-substituted glutathione + a halide anion + H(+)</text>
        <dbReference type="Rhea" id="RHEA:16437"/>
        <dbReference type="ChEBI" id="CHEBI:15378"/>
        <dbReference type="ChEBI" id="CHEBI:16042"/>
        <dbReference type="ChEBI" id="CHEBI:17792"/>
        <dbReference type="ChEBI" id="CHEBI:57925"/>
        <dbReference type="ChEBI" id="CHEBI:90779"/>
        <dbReference type="EC" id="2.5.1.18"/>
    </reaction>
</comment>
<dbReference type="FunFam" id="3.40.30.10:FF:000258">
    <property type="entry name" value="Glutathione S-transferase"/>
    <property type="match status" value="1"/>
</dbReference>
<accession>A0A0B1T4Z3</accession>
<sequence>MVQYKLSYFDGRGTAEIIRQIFALAGQEYEDVRYAHDEWPKHKDEMPFGQMPVLEVDGKQLAQSFAIVRFLSRRFGFAGESRFDEALVDSIADQFKDFMTEIRPMVVVSLGFAQGDLAKLTKEVFLPARDKFFAYITKFLKANKSGYLVGDSLTYVDLYLAETSEFAKKVPTLYDGFPEIKAHAEKVRSIPALKKWIESRPKTNF</sequence>
<gene>
    <name evidence="8" type="ORF">OESDEN_09687</name>
</gene>
<dbReference type="InterPro" id="IPR036249">
    <property type="entry name" value="Thioredoxin-like_sf"/>
</dbReference>
<dbReference type="EC" id="2.5.1.18" evidence="1"/>
<evidence type="ECO:0000256" key="3">
    <source>
        <dbReference type="ARBA" id="ARBA00038317"/>
    </source>
</evidence>
<dbReference type="FunFam" id="1.20.1050.10:FF:000031">
    <property type="entry name" value="Glutathione S-Transferase"/>
    <property type="match status" value="1"/>
</dbReference>
<organism evidence="8 9">
    <name type="scientific">Oesophagostomum dentatum</name>
    <name type="common">Nodular worm</name>
    <dbReference type="NCBI Taxonomy" id="61180"/>
    <lineage>
        <taxon>Eukaryota</taxon>
        <taxon>Metazoa</taxon>
        <taxon>Ecdysozoa</taxon>
        <taxon>Nematoda</taxon>
        <taxon>Chromadorea</taxon>
        <taxon>Rhabditida</taxon>
        <taxon>Rhabditina</taxon>
        <taxon>Rhabditomorpha</taxon>
        <taxon>Strongyloidea</taxon>
        <taxon>Strongylidae</taxon>
        <taxon>Oesophagostomum</taxon>
    </lineage>
</organism>
<evidence type="ECO:0000256" key="4">
    <source>
        <dbReference type="ARBA" id="ARBA00047960"/>
    </source>
</evidence>
<proteinExistence type="inferred from homology"/>
<dbReference type="InterPro" id="IPR004046">
    <property type="entry name" value="GST_C"/>
</dbReference>
<dbReference type="InterPro" id="IPR050213">
    <property type="entry name" value="GST_superfamily"/>
</dbReference>
<dbReference type="PROSITE" id="PS50405">
    <property type="entry name" value="GST_CTER"/>
    <property type="match status" value="1"/>
</dbReference>
<dbReference type="SUPFAM" id="SSF47616">
    <property type="entry name" value="GST C-terminal domain-like"/>
    <property type="match status" value="1"/>
</dbReference>
<name>A0A0B1T4Z3_OESDE</name>
<dbReference type="EMBL" id="KN552989">
    <property type="protein sequence ID" value="KHJ90470.1"/>
    <property type="molecule type" value="Genomic_DNA"/>
</dbReference>
<evidence type="ECO:0000313" key="8">
    <source>
        <dbReference type="EMBL" id="KHJ90470.1"/>
    </source>
</evidence>
<dbReference type="InterPro" id="IPR040079">
    <property type="entry name" value="Glutathione_S-Trfase"/>
</dbReference>
<dbReference type="AlphaFoldDB" id="A0A0B1T4Z3"/>
<evidence type="ECO:0000259" key="6">
    <source>
        <dbReference type="PROSITE" id="PS50404"/>
    </source>
</evidence>
<evidence type="ECO:0000256" key="2">
    <source>
        <dbReference type="ARBA" id="ARBA00022679"/>
    </source>
</evidence>
<dbReference type="Gene3D" id="1.20.1050.10">
    <property type="match status" value="1"/>
</dbReference>
<dbReference type="InterPro" id="IPR004045">
    <property type="entry name" value="Glutathione_S-Trfase_N"/>
</dbReference>
<dbReference type="SFLD" id="SFLDG00363">
    <property type="entry name" value="AMPS_(cytGST):_Alpha-__Mu-__Pi"/>
    <property type="match status" value="1"/>
</dbReference>
<dbReference type="Proteomes" id="UP000053660">
    <property type="component" value="Unassembled WGS sequence"/>
</dbReference>
<dbReference type="SUPFAM" id="SSF52833">
    <property type="entry name" value="Thioredoxin-like"/>
    <property type="match status" value="1"/>
</dbReference>
<dbReference type="GO" id="GO:0004364">
    <property type="term" value="F:glutathione transferase activity"/>
    <property type="evidence" value="ECO:0007669"/>
    <property type="project" value="UniProtKB-EC"/>
</dbReference>
<dbReference type="InterPro" id="IPR010987">
    <property type="entry name" value="Glutathione-S-Trfase_C-like"/>
</dbReference>
<comment type="similarity">
    <text evidence="3">Belongs to the GST superfamily. Sigma family.</text>
</comment>
<reference evidence="8 9" key="1">
    <citation type="submission" date="2014-03" db="EMBL/GenBank/DDBJ databases">
        <title>Draft genome of the hookworm Oesophagostomum dentatum.</title>
        <authorList>
            <person name="Mitreva M."/>
        </authorList>
    </citation>
    <scope>NUCLEOTIDE SEQUENCE [LARGE SCALE GENOMIC DNA]</scope>
    <source>
        <strain evidence="8 9">OD-Hann</strain>
    </source>
</reference>
<dbReference type="PANTHER" id="PTHR11571">
    <property type="entry name" value="GLUTATHIONE S-TRANSFERASE"/>
    <property type="match status" value="1"/>
</dbReference>
<dbReference type="PROSITE" id="PS50404">
    <property type="entry name" value="GST_NTER"/>
    <property type="match status" value="1"/>
</dbReference>
<dbReference type="InterPro" id="IPR036282">
    <property type="entry name" value="Glutathione-S-Trfase_C_sf"/>
</dbReference>
<evidence type="ECO:0000259" key="7">
    <source>
        <dbReference type="PROSITE" id="PS50405"/>
    </source>
</evidence>
<evidence type="ECO:0000256" key="1">
    <source>
        <dbReference type="ARBA" id="ARBA00012452"/>
    </source>
</evidence>
<dbReference type="PANTHER" id="PTHR11571:SF256">
    <property type="entry name" value="GST C-TERMINAL DOMAIN-CONTAINING PROTEIN-RELATED"/>
    <property type="match status" value="1"/>
</dbReference>
<dbReference type="Gene3D" id="3.40.30.10">
    <property type="entry name" value="Glutaredoxin"/>
    <property type="match status" value="1"/>
</dbReference>
<feature type="domain" description="GST C-terminal" evidence="7">
    <location>
        <begin position="81"/>
        <end position="205"/>
    </location>
</feature>
<feature type="domain" description="GST N-terminal" evidence="6">
    <location>
        <begin position="2"/>
        <end position="79"/>
    </location>
</feature>
<keyword evidence="2 8" id="KW-0808">Transferase</keyword>
<dbReference type="Pfam" id="PF14497">
    <property type="entry name" value="GST_C_3"/>
    <property type="match status" value="1"/>
</dbReference>
<keyword evidence="9" id="KW-1185">Reference proteome</keyword>
<evidence type="ECO:0000256" key="5">
    <source>
        <dbReference type="ARBA" id="ARBA00078118"/>
    </source>
</evidence>
<dbReference type="Pfam" id="PF02798">
    <property type="entry name" value="GST_N"/>
    <property type="match status" value="1"/>
</dbReference>
<dbReference type="GO" id="GO:0006749">
    <property type="term" value="P:glutathione metabolic process"/>
    <property type="evidence" value="ECO:0007669"/>
    <property type="project" value="TreeGrafter"/>
</dbReference>
<protein>
    <recommendedName>
        <fullName evidence="1">glutathione transferase</fullName>
        <ecNumber evidence="1">2.5.1.18</ecNumber>
    </recommendedName>
    <alternativeName>
        <fullName evidence="5">GST class-sigma</fullName>
    </alternativeName>
</protein>
<dbReference type="GO" id="GO:0005737">
    <property type="term" value="C:cytoplasm"/>
    <property type="evidence" value="ECO:0007669"/>
    <property type="project" value="UniProtKB-ARBA"/>
</dbReference>
<dbReference type="SFLD" id="SFLDS00019">
    <property type="entry name" value="Glutathione_Transferase_(cytos"/>
    <property type="match status" value="1"/>
</dbReference>
<dbReference type="CDD" id="cd03192">
    <property type="entry name" value="GST_C_Sigma_like"/>
    <property type="match status" value="1"/>
</dbReference>
<evidence type="ECO:0000313" key="9">
    <source>
        <dbReference type="Proteomes" id="UP000053660"/>
    </source>
</evidence>